<reference evidence="2" key="1">
    <citation type="journal article" date="2019" name="Int. J. Syst. Evol. Microbiol.">
        <title>The Global Catalogue of Microorganisms (GCM) 10K type strain sequencing project: providing services to taxonomists for standard genome sequencing and annotation.</title>
        <authorList>
            <consortium name="The Broad Institute Genomics Platform"/>
            <consortium name="The Broad Institute Genome Sequencing Center for Infectious Disease"/>
            <person name="Wu L."/>
            <person name="Ma J."/>
        </authorList>
    </citation>
    <scope>NUCLEOTIDE SEQUENCE [LARGE SCALE GENOMIC DNA]</scope>
    <source>
        <strain evidence="2">JCM 17919</strain>
    </source>
</reference>
<dbReference type="Pfam" id="PF11013">
    <property type="entry name" value="DUF2851"/>
    <property type="match status" value="1"/>
</dbReference>
<protein>
    <submittedName>
        <fullName evidence="1">DUF2851 family protein</fullName>
    </submittedName>
</protein>
<dbReference type="RefSeq" id="WP_345255603.1">
    <property type="nucleotide sequence ID" value="NZ_BAABGY010000007.1"/>
</dbReference>
<dbReference type="EMBL" id="BAABGY010000007">
    <property type="protein sequence ID" value="GAA4329933.1"/>
    <property type="molecule type" value="Genomic_DNA"/>
</dbReference>
<name>A0ABP8GUL2_9BACT</name>
<evidence type="ECO:0000313" key="1">
    <source>
        <dbReference type="EMBL" id="GAA4329933.1"/>
    </source>
</evidence>
<dbReference type="Proteomes" id="UP001501725">
    <property type="component" value="Unassembled WGS sequence"/>
</dbReference>
<dbReference type="InterPro" id="IPR021272">
    <property type="entry name" value="DUF2851"/>
</dbReference>
<sequence>MTERLLQYLWQYGYFNHSGLSTDTGEPVQILARGLWNHNEGPDFLDARVRIGPAVLAGSVELHLRTSDWDRHHHAGDPNYRNVILHVVYRHDRAGVTPGVPVLELEPHIPGILLERYAALMEQGDALACARDAASAPPLVWTAWKDRLVVERLLQKTKKIGADLEASHNNWEEVFWWLLARQFGVRVNAEAFEEVARSLPVSLLARHRGSIHKLEALLLGQANLLHGHFTEDYPLLLQREYRYLKGLYPLPPVHRAPHFLRMRPAAFPTVRLAQLAALLQEGGSLFTRLLEADNPSEVHRLFQVTANDYWHYHYRFEETSAFAPKKLGAAMIDTLLINVAVPVLFAYGHFTGDPKRKDAALNLLRSVGPEDNSVLRPFRSIGVATEGAADSQALIQLFKEYCSRKRCLECAVGNALLKRGL</sequence>
<evidence type="ECO:0000313" key="2">
    <source>
        <dbReference type="Proteomes" id="UP001501725"/>
    </source>
</evidence>
<gene>
    <name evidence="1" type="ORF">GCM10023184_20840</name>
</gene>
<organism evidence="1 2">
    <name type="scientific">Flaviaesturariibacter amylovorans</name>
    <dbReference type="NCBI Taxonomy" id="1084520"/>
    <lineage>
        <taxon>Bacteria</taxon>
        <taxon>Pseudomonadati</taxon>
        <taxon>Bacteroidota</taxon>
        <taxon>Chitinophagia</taxon>
        <taxon>Chitinophagales</taxon>
        <taxon>Chitinophagaceae</taxon>
        <taxon>Flaviaestuariibacter</taxon>
    </lineage>
</organism>
<accession>A0ABP8GUL2</accession>
<proteinExistence type="predicted"/>
<keyword evidence="2" id="KW-1185">Reference proteome</keyword>
<comment type="caution">
    <text evidence="1">The sequence shown here is derived from an EMBL/GenBank/DDBJ whole genome shotgun (WGS) entry which is preliminary data.</text>
</comment>